<organism evidence="1">
    <name type="scientific">Musca domestica</name>
    <name type="common">House fly</name>
    <dbReference type="NCBI Taxonomy" id="7370"/>
    <lineage>
        <taxon>Eukaryota</taxon>
        <taxon>Metazoa</taxon>
        <taxon>Ecdysozoa</taxon>
        <taxon>Arthropoda</taxon>
        <taxon>Hexapoda</taxon>
        <taxon>Insecta</taxon>
        <taxon>Pterygota</taxon>
        <taxon>Neoptera</taxon>
        <taxon>Endopterygota</taxon>
        <taxon>Diptera</taxon>
        <taxon>Brachycera</taxon>
        <taxon>Muscomorpha</taxon>
        <taxon>Muscoidea</taxon>
        <taxon>Muscidae</taxon>
        <taxon>Musca</taxon>
    </lineage>
</organism>
<name>A0A1I8M1C0_MUSDO</name>
<dbReference type="AlphaFoldDB" id="A0A1I8M1C0"/>
<proteinExistence type="predicted"/>
<dbReference type="VEuPathDB" id="VectorBase:MDOA000250"/>
<dbReference type="VEuPathDB" id="VectorBase:MDOMA2_019031"/>
<reference evidence="1" key="1">
    <citation type="submission" date="2020-05" db="UniProtKB">
        <authorList>
            <consortium name="EnsemblMetazoa"/>
        </authorList>
    </citation>
    <scope>IDENTIFICATION</scope>
    <source>
        <strain evidence="1">Aabys</strain>
    </source>
</reference>
<dbReference type="eggNOG" id="ENOG502T939">
    <property type="taxonomic scope" value="Eukaryota"/>
</dbReference>
<evidence type="ECO:0000313" key="1">
    <source>
        <dbReference type="EnsemblMetazoa" id="MDOA000250-PA"/>
    </source>
</evidence>
<dbReference type="EnsemblMetazoa" id="MDOA000250-RA">
    <property type="protein sequence ID" value="MDOA000250-PA"/>
    <property type="gene ID" value="MDOA000250"/>
</dbReference>
<accession>A0A1I8M1C0</accession>
<protein>
    <submittedName>
        <fullName evidence="1">Uncharacterized protein</fullName>
    </submittedName>
</protein>
<sequence length="187" mass="22386">MAFYTKFNRLDSMDKPCRMYFLPNPQKSPTRSTLPHIHAVPMRFYPNADISIYWEYNSWNLYCRTPEKSWKRESPLEGKHTLAYWRDIEGSRMGKITNQDLAIKDWPESRIRPQACLPLYYGVGERFIRLEKAAPADFKCAEMPLNLREARELKRQEKQLAKEQRLWKKEQAQIAKAQNKKKNRFLK</sequence>